<dbReference type="PANTHER" id="PTHR15528">
    <property type="entry name" value="PEROXISOME PROLIFERATOR ACTIVATED RECEPTOR GAMMA COACTIVATOR 1 PGC-1 -RELATED"/>
    <property type="match status" value="1"/>
</dbReference>
<dbReference type="GeneID" id="114325063"/>
<evidence type="ECO:0000256" key="4">
    <source>
        <dbReference type="ARBA" id="ARBA00023015"/>
    </source>
</evidence>
<feature type="compositionally biased region" description="Low complexity" evidence="9">
    <location>
        <begin position="599"/>
        <end position="612"/>
    </location>
</feature>
<feature type="compositionally biased region" description="Polar residues" evidence="9">
    <location>
        <begin position="373"/>
        <end position="394"/>
    </location>
</feature>
<dbReference type="InterPro" id="IPR012677">
    <property type="entry name" value="Nucleotide-bd_a/b_plait_sf"/>
</dbReference>
<keyword evidence="6" id="KW-0804">Transcription</keyword>
<feature type="compositionally biased region" description="Basic residues" evidence="9">
    <location>
        <begin position="280"/>
        <end position="294"/>
    </location>
</feature>
<dbReference type="PANTHER" id="PTHR15528:SF11">
    <property type="entry name" value="FI18188P1"/>
    <property type="match status" value="1"/>
</dbReference>
<comment type="subcellular location">
    <subcellularLocation>
        <location evidence="1">Nucleus</location>
    </subcellularLocation>
</comment>
<dbReference type="PROSITE" id="PS50102">
    <property type="entry name" value="RRM"/>
    <property type="match status" value="1"/>
</dbReference>
<organism evidence="11 12">
    <name type="scientific">Diabrotica virgifera virgifera</name>
    <name type="common">western corn rootworm</name>
    <dbReference type="NCBI Taxonomy" id="50390"/>
    <lineage>
        <taxon>Eukaryota</taxon>
        <taxon>Metazoa</taxon>
        <taxon>Ecdysozoa</taxon>
        <taxon>Arthropoda</taxon>
        <taxon>Hexapoda</taxon>
        <taxon>Insecta</taxon>
        <taxon>Pterygota</taxon>
        <taxon>Neoptera</taxon>
        <taxon>Endopterygota</taxon>
        <taxon>Coleoptera</taxon>
        <taxon>Polyphaga</taxon>
        <taxon>Cucujiformia</taxon>
        <taxon>Chrysomeloidea</taxon>
        <taxon>Chrysomelidae</taxon>
        <taxon>Galerucinae</taxon>
        <taxon>Diabroticina</taxon>
        <taxon>Diabroticites</taxon>
        <taxon>Diabrotica</taxon>
    </lineage>
</organism>
<evidence type="ECO:0000256" key="9">
    <source>
        <dbReference type="SAM" id="MobiDB-lite"/>
    </source>
</evidence>
<evidence type="ECO:0000256" key="2">
    <source>
        <dbReference type="ARBA" id="ARBA00022553"/>
    </source>
</evidence>
<dbReference type="InterPro" id="IPR034605">
    <property type="entry name" value="PGC-1"/>
</dbReference>
<keyword evidence="4" id="KW-0805">Transcription regulation</keyword>
<evidence type="ECO:0000256" key="7">
    <source>
        <dbReference type="ARBA" id="ARBA00023242"/>
    </source>
</evidence>
<feature type="compositionally biased region" description="Basic and acidic residues" evidence="9">
    <location>
        <begin position="402"/>
        <end position="415"/>
    </location>
</feature>
<feature type="compositionally biased region" description="Low complexity" evidence="9">
    <location>
        <begin position="815"/>
        <end position="847"/>
    </location>
</feature>
<protein>
    <recommendedName>
        <fullName evidence="10">RRM domain-containing protein</fullName>
    </recommendedName>
</protein>
<dbReference type="InterPro" id="IPR035979">
    <property type="entry name" value="RBD_domain_sf"/>
</dbReference>
<evidence type="ECO:0000256" key="5">
    <source>
        <dbReference type="ARBA" id="ARBA00023159"/>
    </source>
</evidence>
<evidence type="ECO:0000313" key="12">
    <source>
        <dbReference type="Proteomes" id="UP001652700"/>
    </source>
</evidence>
<name>A0ABM5K3X4_DIAVI</name>
<keyword evidence="3 8" id="KW-0694">RNA-binding</keyword>
<keyword evidence="2" id="KW-0597">Phosphoprotein</keyword>
<evidence type="ECO:0000256" key="1">
    <source>
        <dbReference type="ARBA" id="ARBA00004123"/>
    </source>
</evidence>
<dbReference type="SMART" id="SM00360">
    <property type="entry name" value="RRM"/>
    <property type="match status" value="1"/>
</dbReference>
<proteinExistence type="predicted"/>
<evidence type="ECO:0000256" key="3">
    <source>
        <dbReference type="ARBA" id="ARBA00022884"/>
    </source>
</evidence>
<feature type="compositionally biased region" description="Low complexity" evidence="9">
    <location>
        <begin position="149"/>
        <end position="165"/>
    </location>
</feature>
<dbReference type="RefSeq" id="XP_050504894.1">
    <property type="nucleotide sequence ID" value="XM_050648937.1"/>
</dbReference>
<feature type="region of interest" description="Disordered" evidence="9">
    <location>
        <begin position="137"/>
        <end position="165"/>
    </location>
</feature>
<evidence type="ECO:0000256" key="8">
    <source>
        <dbReference type="PROSITE-ProRule" id="PRU00176"/>
    </source>
</evidence>
<keyword evidence="12" id="KW-1185">Reference proteome</keyword>
<feature type="region of interest" description="Disordered" evidence="9">
    <location>
        <begin position="591"/>
        <end position="616"/>
    </location>
</feature>
<feature type="compositionally biased region" description="Low complexity" evidence="9">
    <location>
        <begin position="787"/>
        <end position="800"/>
    </location>
</feature>
<keyword evidence="7" id="KW-0539">Nucleus</keyword>
<evidence type="ECO:0000313" key="11">
    <source>
        <dbReference type="EnsemblMetazoa" id="XP_050504894.1"/>
    </source>
</evidence>
<dbReference type="Proteomes" id="UP001652700">
    <property type="component" value="Unplaced"/>
</dbReference>
<feature type="region of interest" description="Disordered" evidence="9">
    <location>
        <begin position="276"/>
        <end position="319"/>
    </location>
</feature>
<dbReference type="SUPFAM" id="SSF54928">
    <property type="entry name" value="RNA-binding domain, RBD"/>
    <property type="match status" value="1"/>
</dbReference>
<dbReference type="InterPro" id="IPR000504">
    <property type="entry name" value="RRM_dom"/>
</dbReference>
<dbReference type="Pfam" id="PF00076">
    <property type="entry name" value="RRM_1"/>
    <property type="match status" value="1"/>
</dbReference>
<feature type="region of interest" description="Disordered" evidence="9">
    <location>
        <begin position="362"/>
        <end position="453"/>
    </location>
</feature>
<feature type="compositionally biased region" description="Polar residues" evidence="9">
    <location>
        <begin position="437"/>
        <end position="452"/>
    </location>
</feature>
<feature type="region of interest" description="Disordered" evidence="9">
    <location>
        <begin position="775"/>
        <end position="867"/>
    </location>
</feature>
<accession>A0ABM5K3X4</accession>
<feature type="compositionally biased region" description="Basic residues" evidence="9">
    <location>
        <begin position="801"/>
        <end position="814"/>
    </location>
</feature>
<evidence type="ECO:0000259" key="10">
    <source>
        <dbReference type="PROSITE" id="PS50102"/>
    </source>
</evidence>
<dbReference type="EnsemblMetazoa" id="XM_050648937.1">
    <property type="protein sequence ID" value="XP_050504894.1"/>
    <property type="gene ID" value="LOC114325063"/>
</dbReference>
<evidence type="ECO:0000256" key="6">
    <source>
        <dbReference type="ARBA" id="ARBA00023163"/>
    </source>
</evidence>
<dbReference type="Gene3D" id="3.30.70.330">
    <property type="match status" value="1"/>
</dbReference>
<reference evidence="11" key="1">
    <citation type="submission" date="2025-05" db="UniProtKB">
        <authorList>
            <consortium name="EnsemblMetazoa"/>
        </authorList>
    </citation>
    <scope>IDENTIFICATION</scope>
</reference>
<sequence length="1000" mass="112576">MDVDLLRDGEQFSTFDSSSFLDPYPDEGTTLDSIHSLTPNGYEWTLEGEQEINGDIALIPVCDMNLTNINDTAPSIDDFHKIMSDWQQFINVDASTDFAIEEPILNTKDVPQPCTETEDLLNTSNFDITEYLNDVDPIPQAPVSTNSANVSPTSSSESCTSNTNASSRKFKAGMKKMDLQAQRYIIEEDDDDVDVETISECEENTPVLEAKDLTTLLEQFEATQIPHFPDNFVSESIPSHIFEEEEEEATPVNIKQVVKKEEALVVKQEAIDDDYTYGYGRRKGSDKKNRKIDKRKKDDSASNLKEQAPAVSKKEPQLPLIVKKEPVSPIAIKKEPQSPLVIKKELVSPVVVVAKKEPVPPVIVKKELPSPIPNKSTPKPVNTKNVTTSTSKPQSVDPPSLKPDEYIQKLPKAPEKPLQPSKKPLETPQKVSDSRQKPSVCSESTTSNTPNKQILDYLPQELIERIKESGKRKPISVIPPIPTKKRGCPRMQEACAQLSRNKMIKLVGDVHLDHNYCSMNMVESYPKNPKKDSGFESAEEEERTVIGNQPTVKTADGKLMVSLLKVNTIHANKTAQKKKLNFEEYKRRREGFGKSQNNSQSCSPVTSTCSSPLPEDENTRLLKHQEKLKKMAKEVLNTPPKGEKKPEHALVVAPPTPLVVPPDMVMKTLVSIGVNTDFKVRRKNLDPLAPVERLDEIKPLLQKASDMINGNSLITSVIENIPKVIDSCDPKHIAPENKDRLEHGEDKTIVYLPKNRVCQETQSVECQTNISLIQQTKASRYRRRRVSSSSSESSDSSQGSRRSRSPARRQKRNRSSGTSRCSSSSKSSRSSNSNSSTCSTYSSSRSSSRSRSRSRSSSPRYSRREKERLKEIEERRVIYVGRVAKGSTKEDLKMRFQRFGPITNISLHSRDHSYFDNYGFVTFANKLDAYEAIEHGNDDPWQPKYDLSFGGRRIFCQTTYSDLDNMRDESGYFIQRGGPTDDSFDQLLRDVQDRIRKRKA</sequence>
<feature type="domain" description="RRM" evidence="10">
    <location>
        <begin position="876"/>
        <end position="961"/>
    </location>
</feature>
<keyword evidence="5" id="KW-0010">Activator</keyword>